<dbReference type="AlphaFoldDB" id="A0A5K3FBC5"/>
<evidence type="ECO:0000313" key="2">
    <source>
        <dbReference type="WBParaSite" id="MCU_006069-RA"/>
    </source>
</evidence>
<sequence length="116" mass="12939">KALKSPCNVVSFLFKPIEYSNSSSSTWNRAGGEPVLSRSRIRPTLCGGSTSTGMRMSRKLEARRSLPSSPRKVRSVWSENATLALSSAPTSKQGRRLFLQEYARLGFLPETPDWLY</sequence>
<organism evidence="2">
    <name type="scientific">Mesocestoides corti</name>
    <name type="common">Flatworm</name>
    <dbReference type="NCBI Taxonomy" id="53468"/>
    <lineage>
        <taxon>Eukaryota</taxon>
        <taxon>Metazoa</taxon>
        <taxon>Spiralia</taxon>
        <taxon>Lophotrochozoa</taxon>
        <taxon>Platyhelminthes</taxon>
        <taxon>Cestoda</taxon>
        <taxon>Eucestoda</taxon>
        <taxon>Cyclophyllidea</taxon>
        <taxon>Mesocestoididae</taxon>
        <taxon>Mesocestoides</taxon>
    </lineage>
</organism>
<reference evidence="2" key="1">
    <citation type="submission" date="2019-11" db="UniProtKB">
        <authorList>
            <consortium name="WormBaseParasite"/>
        </authorList>
    </citation>
    <scope>IDENTIFICATION</scope>
</reference>
<name>A0A5K3FBC5_MESCO</name>
<proteinExistence type="predicted"/>
<evidence type="ECO:0000256" key="1">
    <source>
        <dbReference type="SAM" id="MobiDB-lite"/>
    </source>
</evidence>
<dbReference type="WBParaSite" id="MCU_006069-RA">
    <property type="protein sequence ID" value="MCU_006069-RA"/>
    <property type="gene ID" value="MCU_006069"/>
</dbReference>
<feature type="region of interest" description="Disordered" evidence="1">
    <location>
        <begin position="47"/>
        <end position="67"/>
    </location>
</feature>
<accession>A0A5K3FBC5</accession>
<protein>
    <submittedName>
        <fullName evidence="2">Pentatricopeptide repeat-containing protein</fullName>
    </submittedName>
</protein>